<evidence type="ECO:0000313" key="1">
    <source>
        <dbReference type="EMBL" id="PSL41155.1"/>
    </source>
</evidence>
<dbReference type="Gene3D" id="3.30.110.190">
    <property type="match status" value="1"/>
</dbReference>
<evidence type="ECO:0000313" key="2">
    <source>
        <dbReference type="Proteomes" id="UP000242682"/>
    </source>
</evidence>
<sequence length="251" mass="28270">MDPIITSALTAFVTASATKGMNAPMQTLDDLWYLAFGDISQLANMKRAKNEINTAQYKDSILRKTLEIKPENLQEPPMSIVGPALEASKYYIEEEELREMFANVIAASMDKTKSGDVHHSFVEIIKQLSPRDAHNISLFKNRSAYPVVKYILQNKMDKKFIVIAPLVFLSNFVDGIIDEKDSASISNLIRLGLLEHSIDTLTSVEEYAFYEKESYLDSLISGYDKEVDEVVTRRNSLSVTPLGNLFMKVCL</sequence>
<dbReference type="InterPro" id="IPR025506">
    <property type="entry name" value="Abi_alpha"/>
</dbReference>
<accession>A0A2P8H4K0</accession>
<proteinExistence type="predicted"/>
<dbReference type="AlphaFoldDB" id="A0A2P8H4K0"/>
<organism evidence="1 2">
    <name type="scientific">Planomicrobium soli</name>
    <dbReference type="NCBI Taxonomy" id="1176648"/>
    <lineage>
        <taxon>Bacteria</taxon>
        <taxon>Bacillati</taxon>
        <taxon>Bacillota</taxon>
        <taxon>Bacilli</taxon>
        <taxon>Bacillales</taxon>
        <taxon>Caryophanaceae</taxon>
        <taxon>Planomicrobium</taxon>
    </lineage>
</organism>
<dbReference type="EMBL" id="PYAT01000003">
    <property type="protein sequence ID" value="PSL41155.1"/>
    <property type="molecule type" value="Genomic_DNA"/>
</dbReference>
<dbReference type="Pfam" id="PF14337">
    <property type="entry name" value="Abi_alpha"/>
    <property type="match status" value="1"/>
</dbReference>
<name>A0A2P8H4K0_9BACL</name>
<dbReference type="RefSeq" id="WP_106532656.1">
    <property type="nucleotide sequence ID" value="NZ_PYAT01000003.1"/>
</dbReference>
<comment type="caution">
    <text evidence="1">The sequence shown here is derived from an EMBL/GenBank/DDBJ whole genome shotgun (WGS) entry which is preliminary data.</text>
</comment>
<gene>
    <name evidence="1" type="ORF">B0H99_103291</name>
</gene>
<reference evidence="1 2" key="1">
    <citation type="submission" date="2018-03" db="EMBL/GenBank/DDBJ databases">
        <title>Genomic Encyclopedia of Type Strains, Phase III (KMG-III): the genomes of soil and plant-associated and newly described type strains.</title>
        <authorList>
            <person name="Whitman W."/>
        </authorList>
    </citation>
    <scope>NUCLEOTIDE SEQUENCE [LARGE SCALE GENOMIC DNA]</scope>
    <source>
        <strain evidence="1 2">CGMCC 1.12259</strain>
    </source>
</reference>
<protein>
    <submittedName>
        <fullName evidence="1">Uncharacterized protein DUF4393</fullName>
    </submittedName>
</protein>
<keyword evidence="2" id="KW-1185">Reference proteome</keyword>
<dbReference type="OrthoDB" id="2339567at2"/>
<dbReference type="Proteomes" id="UP000242682">
    <property type="component" value="Unassembled WGS sequence"/>
</dbReference>